<dbReference type="InterPro" id="IPR049712">
    <property type="entry name" value="Poly_export"/>
</dbReference>
<evidence type="ECO:0000256" key="3">
    <source>
        <dbReference type="ARBA" id="ARBA00022448"/>
    </source>
</evidence>
<evidence type="ECO:0000256" key="11">
    <source>
        <dbReference type="ARBA" id="ARBA00023136"/>
    </source>
</evidence>
<dbReference type="EMBL" id="FUYQ01000004">
    <property type="protein sequence ID" value="SKB37084.1"/>
    <property type="molecule type" value="Genomic_DNA"/>
</dbReference>
<evidence type="ECO:0000256" key="2">
    <source>
        <dbReference type="ARBA" id="ARBA00009450"/>
    </source>
</evidence>
<gene>
    <name evidence="20" type="ORF">SAMN05660349_00807</name>
</gene>
<dbReference type="GO" id="GO:0015159">
    <property type="term" value="F:polysaccharide transmembrane transporter activity"/>
    <property type="evidence" value="ECO:0007669"/>
    <property type="project" value="InterPro"/>
</dbReference>
<dbReference type="GO" id="GO:0006811">
    <property type="term" value="P:monoatomic ion transport"/>
    <property type="evidence" value="ECO:0007669"/>
    <property type="project" value="UniProtKB-KW"/>
</dbReference>
<evidence type="ECO:0000256" key="4">
    <source>
        <dbReference type="ARBA" id="ARBA00022452"/>
    </source>
</evidence>
<keyword evidence="3" id="KW-0813">Transport</keyword>
<reference evidence="21" key="1">
    <citation type="submission" date="2017-02" db="EMBL/GenBank/DDBJ databases">
        <authorList>
            <person name="Varghese N."/>
            <person name="Submissions S."/>
        </authorList>
    </citation>
    <scope>NUCLEOTIDE SEQUENCE [LARGE SCALE GENOMIC DNA]</scope>
    <source>
        <strain evidence="21">DSM 24967</strain>
    </source>
</reference>
<accession>A0A1T5APX4</accession>
<keyword evidence="11" id="KW-0472">Membrane</keyword>
<evidence type="ECO:0000256" key="7">
    <source>
        <dbReference type="ARBA" id="ARBA00022729"/>
    </source>
</evidence>
<comment type="similarity">
    <text evidence="2">Belongs to the BexD/CtrA/VexA family.</text>
</comment>
<feature type="domain" description="SLBB" evidence="19">
    <location>
        <begin position="233"/>
        <end position="309"/>
    </location>
</feature>
<evidence type="ECO:0000256" key="14">
    <source>
        <dbReference type="ARBA" id="ARBA00023288"/>
    </source>
</evidence>
<evidence type="ECO:0000259" key="19">
    <source>
        <dbReference type="Pfam" id="PF22461"/>
    </source>
</evidence>
<evidence type="ECO:0000256" key="16">
    <source>
        <dbReference type="SAM" id="SignalP"/>
    </source>
</evidence>
<evidence type="ECO:0000256" key="9">
    <source>
        <dbReference type="ARBA" id="ARBA00023065"/>
    </source>
</evidence>
<dbReference type="Pfam" id="PF22461">
    <property type="entry name" value="SLBB_2"/>
    <property type="match status" value="1"/>
</dbReference>
<evidence type="ECO:0000313" key="20">
    <source>
        <dbReference type="EMBL" id="SKB37084.1"/>
    </source>
</evidence>
<feature type="compositionally biased region" description="Polar residues" evidence="15">
    <location>
        <begin position="68"/>
        <end position="77"/>
    </location>
</feature>
<feature type="domain" description="Soluble ligand binding" evidence="18">
    <location>
        <begin position="316"/>
        <end position="366"/>
    </location>
</feature>
<evidence type="ECO:0000256" key="1">
    <source>
        <dbReference type="ARBA" id="ARBA00004571"/>
    </source>
</evidence>
<dbReference type="PANTHER" id="PTHR33619">
    <property type="entry name" value="POLYSACCHARIDE EXPORT PROTEIN GFCE-RELATED"/>
    <property type="match status" value="1"/>
</dbReference>
<name>A0A1T5APX4_9BACT</name>
<feature type="domain" description="Soluble ligand binding" evidence="18">
    <location>
        <begin position="492"/>
        <end position="543"/>
    </location>
</feature>
<dbReference type="Proteomes" id="UP000190852">
    <property type="component" value="Unassembled WGS sequence"/>
</dbReference>
<feature type="domain" description="Polysaccharide export protein N-terminal" evidence="17">
    <location>
        <begin position="146"/>
        <end position="210"/>
    </location>
</feature>
<dbReference type="PANTHER" id="PTHR33619:SF3">
    <property type="entry name" value="POLYSACCHARIDE EXPORT PROTEIN GFCE-RELATED"/>
    <property type="match status" value="1"/>
</dbReference>
<evidence type="ECO:0000256" key="13">
    <source>
        <dbReference type="ARBA" id="ARBA00023237"/>
    </source>
</evidence>
<evidence type="ECO:0000259" key="18">
    <source>
        <dbReference type="Pfam" id="PF10531"/>
    </source>
</evidence>
<evidence type="ECO:0000256" key="8">
    <source>
        <dbReference type="ARBA" id="ARBA00023047"/>
    </source>
</evidence>
<keyword evidence="5" id="KW-0762">Sugar transport</keyword>
<dbReference type="InterPro" id="IPR003715">
    <property type="entry name" value="Poly_export_N"/>
</dbReference>
<feature type="signal peptide" evidence="16">
    <location>
        <begin position="1"/>
        <end position="20"/>
    </location>
</feature>
<protein>
    <submittedName>
        <fullName evidence="20">Protein involved in polysaccharide export, contains SLBB domain of the beta-grasp fold</fullName>
    </submittedName>
</protein>
<keyword evidence="13" id="KW-0998">Cell outer membrane</keyword>
<evidence type="ECO:0000256" key="5">
    <source>
        <dbReference type="ARBA" id="ARBA00022597"/>
    </source>
</evidence>
<evidence type="ECO:0000256" key="6">
    <source>
        <dbReference type="ARBA" id="ARBA00022692"/>
    </source>
</evidence>
<feature type="chain" id="PRO_5012662303" evidence="16">
    <location>
        <begin position="21"/>
        <end position="809"/>
    </location>
</feature>
<evidence type="ECO:0000256" key="10">
    <source>
        <dbReference type="ARBA" id="ARBA00023114"/>
    </source>
</evidence>
<keyword evidence="7 16" id="KW-0732">Signal</keyword>
<proteinExistence type="inferred from homology"/>
<dbReference type="InterPro" id="IPR054765">
    <property type="entry name" value="SLBB_dom"/>
</dbReference>
<keyword evidence="10" id="KW-0626">Porin</keyword>
<evidence type="ECO:0000256" key="15">
    <source>
        <dbReference type="SAM" id="MobiDB-lite"/>
    </source>
</evidence>
<keyword evidence="8" id="KW-0625">Polysaccharide transport</keyword>
<dbReference type="GO" id="GO:0009279">
    <property type="term" value="C:cell outer membrane"/>
    <property type="evidence" value="ECO:0007669"/>
    <property type="project" value="UniProtKB-SubCell"/>
</dbReference>
<evidence type="ECO:0000256" key="12">
    <source>
        <dbReference type="ARBA" id="ARBA00023139"/>
    </source>
</evidence>
<dbReference type="GO" id="GO:0046930">
    <property type="term" value="C:pore complex"/>
    <property type="evidence" value="ECO:0007669"/>
    <property type="project" value="UniProtKB-KW"/>
</dbReference>
<keyword evidence="6" id="KW-0812">Transmembrane</keyword>
<dbReference type="AlphaFoldDB" id="A0A1T5APX4"/>
<keyword evidence="9" id="KW-0406">Ion transport</keyword>
<organism evidence="20 21">
    <name type="scientific">Parabacteroides chartae</name>
    <dbReference type="NCBI Taxonomy" id="1037355"/>
    <lineage>
        <taxon>Bacteria</taxon>
        <taxon>Pseudomonadati</taxon>
        <taxon>Bacteroidota</taxon>
        <taxon>Bacteroidia</taxon>
        <taxon>Bacteroidales</taxon>
        <taxon>Tannerellaceae</taxon>
        <taxon>Parabacteroides</taxon>
    </lineage>
</organism>
<evidence type="ECO:0000259" key="17">
    <source>
        <dbReference type="Pfam" id="PF02563"/>
    </source>
</evidence>
<sequence>MRKIITLILCFITLSASLFAQSMSDEQVIQYVKQAQMAGKSQNQMAIELRNKGVTPQQVERIKKKYEASQSDANENKSAALISRNRTKENTGVLNPRISNEEDEDEEDVDDIASFFNYKDSVPKIFGRDVFTNKNLTFEPNINIATPSNYMLGPGDQVIIDIWGASQNTFTEKISPDGNINVKNLGPVYLNGLTVNEANAYIQRKFSSIYSGVLGGTSSKIKLTLGQIRSIQINIMGEVTVPGTYTLSAFSSVFHALYSAGGVNEIGSLRNVQVMRNGKQVAGLDVYDYILKGKFNDDIRLMDGDVIIVPPYDCLVNISGNVKRPMFYEMKSSESAATLLHYAGGFTGDAYNKTIRLMRKSGRERQIYNVDDKDFGSFKLADGDSVVVGAVLDRFENKLEIKGAVYREGLYELSDAVHSVKTLIEKAEGITGDAFLNRAELRRQHEDLTFEIIPIDLKGLLKGETADIPLQKNDMLYIPSIHDLQEAGVFIIHGEVARPGIYPYAKNTKLEDLVIQAGGLMESASTVRVDIARRIKDPKSMKVSRDIGQSFSFSLKDGLVVDGTPGFVLEPFDEVYVRRSPGYQVQQNVKVTGEVVFGGRHAVTQKNERLSDLVRKAGGLTPEAYPLGARLLRRMSDEEIARQQKTLQIAKNGTEKDSIDINKLEVDSVYQVGIQLEKALAAPGSDYDLVVREGDELIIPQYVNTVKINGTVMFPNTVPFVKGKRLSHYIDQAGGYGQRANKRKAYVVYMNGTVAQLKGGSSKYIQPGCEIVVPTKPDKKGMSLGEIIGLSSSIASLGAIVATLLTLTK</sequence>
<keyword evidence="21" id="KW-1185">Reference proteome</keyword>
<keyword evidence="14" id="KW-0449">Lipoprotein</keyword>
<dbReference type="Pfam" id="PF10531">
    <property type="entry name" value="SLBB"/>
    <property type="match status" value="2"/>
</dbReference>
<keyword evidence="4" id="KW-1134">Transmembrane beta strand</keyword>
<dbReference type="RefSeq" id="WP_079682503.1">
    <property type="nucleotide sequence ID" value="NZ_FUYQ01000004.1"/>
</dbReference>
<comment type="subcellular location">
    <subcellularLocation>
        <location evidence="1">Cell outer membrane</location>
        <topology evidence="1">Multi-pass membrane protein</topology>
    </subcellularLocation>
</comment>
<dbReference type="Gene3D" id="3.10.560.10">
    <property type="entry name" value="Outer membrane lipoprotein wza domain like"/>
    <property type="match status" value="6"/>
</dbReference>
<dbReference type="GO" id="GO:0015288">
    <property type="term" value="F:porin activity"/>
    <property type="evidence" value="ECO:0007669"/>
    <property type="project" value="UniProtKB-KW"/>
</dbReference>
<feature type="region of interest" description="Disordered" evidence="15">
    <location>
        <begin position="65"/>
        <end position="86"/>
    </location>
</feature>
<dbReference type="InterPro" id="IPR019554">
    <property type="entry name" value="Soluble_ligand-bd"/>
</dbReference>
<dbReference type="Pfam" id="PF02563">
    <property type="entry name" value="Poly_export"/>
    <property type="match status" value="1"/>
</dbReference>
<keyword evidence="12" id="KW-0564">Palmitate</keyword>
<dbReference type="Gene3D" id="3.30.1950.10">
    <property type="entry name" value="wza like domain"/>
    <property type="match status" value="1"/>
</dbReference>
<evidence type="ECO:0000313" key="21">
    <source>
        <dbReference type="Proteomes" id="UP000190852"/>
    </source>
</evidence>